<accession>A0A811Z224</accession>
<dbReference type="EMBL" id="CAJHUB010000755">
    <property type="protein sequence ID" value="CAD7683065.1"/>
    <property type="molecule type" value="Genomic_DNA"/>
</dbReference>
<feature type="compositionally biased region" description="Basic and acidic residues" evidence="1">
    <location>
        <begin position="1"/>
        <end position="12"/>
    </location>
</feature>
<evidence type="ECO:0000256" key="1">
    <source>
        <dbReference type="SAM" id="MobiDB-lite"/>
    </source>
</evidence>
<keyword evidence="3" id="KW-1185">Reference proteome</keyword>
<evidence type="ECO:0000313" key="3">
    <source>
        <dbReference type="Proteomes" id="UP000645828"/>
    </source>
</evidence>
<dbReference type="Proteomes" id="UP000645828">
    <property type="component" value="Unassembled WGS sequence"/>
</dbReference>
<feature type="region of interest" description="Disordered" evidence="1">
    <location>
        <begin position="1"/>
        <end position="39"/>
    </location>
</feature>
<proteinExistence type="predicted"/>
<name>A0A811Z224_NYCPR</name>
<reference evidence="2" key="1">
    <citation type="submission" date="2020-12" db="EMBL/GenBank/DDBJ databases">
        <authorList>
            <consortium name="Molecular Ecology Group"/>
        </authorList>
    </citation>
    <scope>NUCLEOTIDE SEQUENCE</scope>
    <source>
        <strain evidence="2">TBG_1078</strain>
    </source>
</reference>
<protein>
    <submittedName>
        <fullName evidence="2">(raccoon dog) hypothetical protein</fullName>
    </submittedName>
</protein>
<sequence length="81" mass="9235">MRRPERENRMGDDWSSEPLPQTHWAMQASGPGGDAAPVAYRSLTPHAHHHQGVIQKEWTAEDPVFFQISIYSVFHKLSLVI</sequence>
<dbReference type="AlphaFoldDB" id="A0A811Z224"/>
<comment type="caution">
    <text evidence="2">The sequence shown here is derived from an EMBL/GenBank/DDBJ whole genome shotgun (WGS) entry which is preliminary data.</text>
</comment>
<gene>
    <name evidence="2" type="ORF">NYPRO_LOCUS15857</name>
</gene>
<evidence type="ECO:0000313" key="2">
    <source>
        <dbReference type="EMBL" id="CAD7683065.1"/>
    </source>
</evidence>
<organism evidence="2 3">
    <name type="scientific">Nyctereutes procyonoides</name>
    <name type="common">Raccoon dog</name>
    <name type="synonym">Canis procyonoides</name>
    <dbReference type="NCBI Taxonomy" id="34880"/>
    <lineage>
        <taxon>Eukaryota</taxon>
        <taxon>Metazoa</taxon>
        <taxon>Chordata</taxon>
        <taxon>Craniata</taxon>
        <taxon>Vertebrata</taxon>
        <taxon>Euteleostomi</taxon>
        <taxon>Mammalia</taxon>
        <taxon>Eutheria</taxon>
        <taxon>Laurasiatheria</taxon>
        <taxon>Carnivora</taxon>
        <taxon>Caniformia</taxon>
        <taxon>Canidae</taxon>
        <taxon>Nyctereutes</taxon>
    </lineage>
</organism>